<dbReference type="InterPro" id="IPR013087">
    <property type="entry name" value="Znf_C2H2_type"/>
</dbReference>
<dbReference type="Proteomes" id="UP000694388">
    <property type="component" value="Unplaced"/>
</dbReference>
<keyword evidence="7" id="KW-0539">Nucleus</keyword>
<dbReference type="GO" id="GO:0000981">
    <property type="term" value="F:DNA-binding transcription factor activity, RNA polymerase II-specific"/>
    <property type="evidence" value="ECO:0007669"/>
    <property type="project" value="TreeGrafter"/>
</dbReference>
<feature type="domain" description="C2H2-type" evidence="10">
    <location>
        <begin position="200"/>
        <end position="227"/>
    </location>
</feature>
<sequence>MNRDPPNCAHHLRSSDSKSGSDGGTRGGPGGAAGICGFKILDVQNLRDGGDGTNQEPDPIVVVKVEPADDSSSQYQISPMKVGCLDGNVPLTSNSVHTVKREPCKDSDFAKRLLKNGESPRTRWSQALQTTLKQLEGRNQHRCRRNKYNQWFYTGKNTSKLDKHTNLARRRFACVACKKTFKCASHLRLNEKLHVGKHLYKCSICDKLFASRYKLKAHEMRHTDKKLFECKVCKKAFKHSSYLKMHEKIHTDDSPHKCTVCVKVFTRHSSQAT</sequence>
<evidence type="ECO:0000256" key="2">
    <source>
        <dbReference type="ARBA" id="ARBA00022723"/>
    </source>
</evidence>
<dbReference type="PANTHER" id="PTHR23226">
    <property type="entry name" value="ZINC FINGER AND SCAN DOMAIN-CONTAINING"/>
    <property type="match status" value="1"/>
</dbReference>
<dbReference type="FunFam" id="3.30.160.60:FF:000204">
    <property type="entry name" value="Zinc finger protein 331"/>
    <property type="match status" value="1"/>
</dbReference>
<dbReference type="AlphaFoldDB" id="A0A8C4QN16"/>
<organism evidence="11 12">
    <name type="scientific">Eptatretus burgeri</name>
    <name type="common">Inshore hagfish</name>
    <dbReference type="NCBI Taxonomy" id="7764"/>
    <lineage>
        <taxon>Eukaryota</taxon>
        <taxon>Metazoa</taxon>
        <taxon>Chordata</taxon>
        <taxon>Craniata</taxon>
        <taxon>Vertebrata</taxon>
        <taxon>Cyclostomata</taxon>
        <taxon>Myxini</taxon>
        <taxon>Myxiniformes</taxon>
        <taxon>Myxinidae</taxon>
        <taxon>Eptatretinae</taxon>
        <taxon>Eptatretus</taxon>
    </lineage>
</organism>
<evidence type="ECO:0000256" key="4">
    <source>
        <dbReference type="ARBA" id="ARBA00022771"/>
    </source>
</evidence>
<evidence type="ECO:0000256" key="3">
    <source>
        <dbReference type="ARBA" id="ARBA00022737"/>
    </source>
</evidence>
<dbReference type="PROSITE" id="PS50157">
    <property type="entry name" value="ZINC_FINGER_C2H2_2"/>
    <property type="match status" value="3"/>
</dbReference>
<feature type="region of interest" description="Disordered" evidence="9">
    <location>
        <begin position="1"/>
        <end position="29"/>
    </location>
</feature>
<dbReference type="GO" id="GO:0000978">
    <property type="term" value="F:RNA polymerase II cis-regulatory region sequence-specific DNA binding"/>
    <property type="evidence" value="ECO:0007669"/>
    <property type="project" value="TreeGrafter"/>
</dbReference>
<dbReference type="SUPFAM" id="SSF57667">
    <property type="entry name" value="beta-beta-alpha zinc fingers"/>
    <property type="match status" value="2"/>
</dbReference>
<evidence type="ECO:0000256" key="5">
    <source>
        <dbReference type="ARBA" id="ARBA00022833"/>
    </source>
</evidence>
<feature type="domain" description="C2H2-type" evidence="10">
    <location>
        <begin position="172"/>
        <end position="199"/>
    </location>
</feature>
<dbReference type="Ensembl" id="ENSEBUT00000018451.1">
    <property type="protein sequence ID" value="ENSEBUP00000017875.1"/>
    <property type="gene ID" value="ENSEBUG00000011177.1"/>
</dbReference>
<evidence type="ECO:0000256" key="7">
    <source>
        <dbReference type="ARBA" id="ARBA00023242"/>
    </source>
</evidence>
<feature type="domain" description="C2H2-type" evidence="10">
    <location>
        <begin position="228"/>
        <end position="255"/>
    </location>
</feature>
<evidence type="ECO:0000313" key="11">
    <source>
        <dbReference type="Ensembl" id="ENSEBUP00000017875.1"/>
    </source>
</evidence>
<dbReference type="PANTHER" id="PTHR23226:SF416">
    <property type="entry name" value="FI01424P"/>
    <property type="match status" value="1"/>
</dbReference>
<evidence type="ECO:0000259" key="10">
    <source>
        <dbReference type="PROSITE" id="PS50157"/>
    </source>
</evidence>
<evidence type="ECO:0000256" key="6">
    <source>
        <dbReference type="ARBA" id="ARBA00023125"/>
    </source>
</evidence>
<evidence type="ECO:0000313" key="12">
    <source>
        <dbReference type="Proteomes" id="UP000694388"/>
    </source>
</evidence>
<keyword evidence="5" id="KW-0862">Zinc</keyword>
<keyword evidence="6" id="KW-0238">DNA-binding</keyword>
<protein>
    <recommendedName>
        <fullName evidence="10">C2H2-type domain-containing protein</fullName>
    </recommendedName>
</protein>
<evidence type="ECO:0000256" key="9">
    <source>
        <dbReference type="SAM" id="MobiDB-lite"/>
    </source>
</evidence>
<dbReference type="PROSITE" id="PS00028">
    <property type="entry name" value="ZINC_FINGER_C2H2_1"/>
    <property type="match status" value="2"/>
</dbReference>
<keyword evidence="2" id="KW-0479">Metal-binding</keyword>
<keyword evidence="3" id="KW-0677">Repeat</keyword>
<accession>A0A8C4QN16</accession>
<name>A0A8C4QN16_EPTBU</name>
<reference evidence="11" key="2">
    <citation type="submission" date="2025-09" db="UniProtKB">
        <authorList>
            <consortium name="Ensembl"/>
        </authorList>
    </citation>
    <scope>IDENTIFICATION</scope>
</reference>
<comment type="subcellular location">
    <subcellularLocation>
        <location evidence="1">Nucleus</location>
    </subcellularLocation>
</comment>
<dbReference type="GO" id="GO:0005634">
    <property type="term" value="C:nucleus"/>
    <property type="evidence" value="ECO:0007669"/>
    <property type="project" value="UniProtKB-SubCell"/>
</dbReference>
<dbReference type="GO" id="GO:0008270">
    <property type="term" value="F:zinc ion binding"/>
    <property type="evidence" value="ECO:0007669"/>
    <property type="project" value="UniProtKB-KW"/>
</dbReference>
<dbReference type="InterPro" id="IPR036236">
    <property type="entry name" value="Znf_C2H2_sf"/>
</dbReference>
<dbReference type="GeneTree" id="ENSGT00940000154420"/>
<dbReference type="Pfam" id="PF00096">
    <property type="entry name" value="zf-C2H2"/>
    <property type="match status" value="2"/>
</dbReference>
<dbReference type="Gene3D" id="3.30.160.60">
    <property type="entry name" value="Classic Zinc Finger"/>
    <property type="match status" value="2"/>
</dbReference>
<evidence type="ECO:0000256" key="8">
    <source>
        <dbReference type="PROSITE-ProRule" id="PRU00042"/>
    </source>
</evidence>
<reference evidence="11" key="1">
    <citation type="submission" date="2025-08" db="UniProtKB">
        <authorList>
            <consortium name="Ensembl"/>
        </authorList>
    </citation>
    <scope>IDENTIFICATION</scope>
</reference>
<dbReference type="SMART" id="SM00355">
    <property type="entry name" value="ZnF_C2H2"/>
    <property type="match status" value="3"/>
</dbReference>
<keyword evidence="4 8" id="KW-0863">Zinc-finger</keyword>
<proteinExistence type="predicted"/>
<keyword evidence="12" id="KW-1185">Reference proteome</keyword>
<evidence type="ECO:0000256" key="1">
    <source>
        <dbReference type="ARBA" id="ARBA00004123"/>
    </source>
</evidence>